<dbReference type="SUPFAM" id="SSF55048">
    <property type="entry name" value="Probable ACP-binding domain of malonyl-CoA ACP transacylase"/>
    <property type="match status" value="3"/>
</dbReference>
<evidence type="ECO:0000313" key="9">
    <source>
        <dbReference type="Proteomes" id="UP000649955"/>
    </source>
</evidence>
<gene>
    <name evidence="8" type="ORF">GCM10017567_44490</name>
</gene>
<dbReference type="Pfam" id="PF08659">
    <property type="entry name" value="KR"/>
    <property type="match status" value="2"/>
</dbReference>
<dbReference type="SUPFAM" id="SSF53901">
    <property type="entry name" value="Thiolase-like"/>
    <property type="match status" value="3"/>
</dbReference>
<dbReference type="InterPro" id="IPR016035">
    <property type="entry name" value="Acyl_Trfase/lysoPLipase"/>
</dbReference>
<dbReference type="SMART" id="SM00823">
    <property type="entry name" value="PKS_PP"/>
    <property type="match status" value="3"/>
</dbReference>
<dbReference type="PROSITE" id="PS52004">
    <property type="entry name" value="KS3_2"/>
    <property type="match status" value="3"/>
</dbReference>
<keyword evidence="9" id="KW-1185">Reference proteome</keyword>
<feature type="domain" description="Carrier" evidence="6">
    <location>
        <begin position="3901"/>
        <end position="3976"/>
    </location>
</feature>
<dbReference type="Pfam" id="PF18369">
    <property type="entry name" value="PKS_DE"/>
    <property type="match status" value="1"/>
</dbReference>
<dbReference type="Gene3D" id="3.30.70.3290">
    <property type="match status" value="3"/>
</dbReference>
<proteinExistence type="predicted"/>
<dbReference type="InterPro" id="IPR036736">
    <property type="entry name" value="ACP-like_sf"/>
</dbReference>
<sequence>MGTTVSDGFPGDGRDEDFLAVVGLSCRLPGADGPAAFWRLLTGGVDAVGTVPPWRWGPDAPPDDVAGAPLRAGGFIEDADRFDAGFFGISAREAVAMDPRQRLTLELGWEALEDAHIVPAAVRGTAAGVFVGAIADDYAAVTRQHGPDALTHHSLAGLHRGLIANRLSHALGATGPSLTVDTAQSSSLVAVHLAAESLRRGESEVALAGGVHLNLTWESALTLERFGGLSPDGRCHTFDARANGFVRGEGGGFVVLKTLRRARRDGDRIYCVLRGSAMNHDGDDADLVVPSAAAQERVIRAAVRRAAVEPAALQYVELHGTGTRTGDPIEAAALGAALGEHGDAPVRVGSVKTNIGHLEGAAGIAGLLKTVLCVHHRKLVPSLHFETPNPEIPWDTANIEVQRGTEPWPRERRPLVAGVSSFGVGGANCHVVLAESGEPAPATATGDDSSAVVPWVVSGRSAAALREQAARLGEYAESTEVSAADIGFSLAVTRSAFEHRAAVVGAGRAELAAAVRAVGQGGAAGIRGVADVSGPTVFVFPGQGAQWAGMAVGLLGSAPVFAARMAECADAFAELVDWSLTDALADPALLERVDVVQPVSFAVMVSLAALWESYGIHPAAVVGHSQGEIAAACVAGALSLRDAARVVVLRSRVIREQLAGSGGMASIGLSEREVTARIAGSPVTVAAVNGPSSVVVAGEPAALDELVASFEADGVRAKRVPVDYASHSVHVAKIEESLTSELGALEPRVPRVPWLSTVTGEWIETATVDARYWYTNLRQPVRFEAAIRTLAAAGHAAFVEVSSHPVLLAGMQETLDDVGAGPSVVAGTLRRDEGGIARFLTSLAELHVRGVEPDWAAVFSGSAPRRVDLPTYAFQRKRYWPGDAVEDDVPVTPSLDPLDVVRAHAAAVLGHGDPDAIGRTMTFKEAGFDSVMSVELRNRLSAATGLALPAGLLFDRPTPHAVAEHLAERLAGEPAGARGAGNGTRTKPAPDEPIAIVGMACRFPGDVRSPEQLWRLVADEVDAIGAFPEDRGWDLRTLRAADGRRGSSATDQGGFLYDAAEFDADFFGISPREATAMDPQQRLLLETSWEAVERAGIDPSALRGSDTGVFVGIMSQEYGPRLAEGAEGYEGHLLTGNTASVASGRLAYTLGLHGPALTVDTACSSSLVALHSAVRSLRAGECGLALAGGATVLSSPGIFVEFSRQQGLAADGRCRAFAEGAGGTGWAEGAGVLLLERLADARRAGHPVLAVVRGSAVNSDGASNGLTAPSGPAQQSVIRAALADAGLEPEDVDTVEAHGTGTTLGDPIEAEALLATYGRHRPADRPLWLGSLKSNIGHAQAAAGVGGVIKMVQAMRNATLPRTLHADEPSSRIDWSAGTVRLLSEARAWPAADRPRRAAVSSFGISGTNAHVVLEHAEEPAEEPPRDTGSEPVLPWVLSGRGADALRAQAGRLVSRVASMREPRAADLAHSLATTRFAAEHRAVAIGAGCAEPLAALREFAEGVVPAGLVEGTANVTGRTVFVFPGQGAQWAGMALELLDTAPVFAARMAECAAALSEFTDWALPDALRDETMLARVDVVQPVSFAVMVSLAALWQATGIEPDAVVGHSQGEIAAACVSGALSLRDAAAVVVLRSKAIHDELAGHGGMVSVSLSASDTERLIEVWAGRIGIAVFNGPTATVVAGEPAALDELLARCAADGIRARRVPVDYASHSGYVESLRQRLLDELAFIEPVAARVPFLSTVTGEWTDTATLDAGYWYENLRRPVRFEAATKALAAQGFRVFVESSPHPVLGMAVQETVDELGAGPTVVVGTLRRNEGGLRRFYTSLAELYVRGVTPDWSAVFGGHRPRRVDLPTYAFQRRRFWLSPEQPSTAGADPVERRFWTAVERSDVGELAKTLAVGEDEVRPLVPALSAWRSRRNAETVADALRYRIEWEPVRPGGAGLSGDWVVLAPAEGADVLDDVVAALEAGGARAPVVRVPDTADRSWFAESLCDSASAAGLVSLLAMDERPHARFGVLTAGLAATVELTAALRDLPAAGPLWVLTRAAVTTGRNDRLGSPDQAAVWGFGRTAALEFPRRWGGLLDLPPVLDGRAAARLRAALAGFDGEDQLALRSSGLFARRLVPAPVGDTAPATPWRPGGTVLVTGGTGGLGGHLARWFAAAGADHVVLTGRRGLDTPGAAELRDELTAQGARITIAACDVTDAGALEALLDGLAADGEPVRTVVHAAGIAPLTPIGELTVAEVAEVAEAKVAGVRNLDALLGDRELDTLVLFSSISATWGVGEHAAYAAANAFLDAFAEQRRAEGLPVLSVAWGPWAGGGMIAEHQQDVLRRRGVPVLDPEPALAGLRQALDRRDTVVAIAELDRARFVSTFASVRPSPLLARLGGADDEAAQAEPSGAEEPSLVRRLAHLRPEEAERVVTELVRAHTARALGHDDPSALELGKAFKDLGFDSLTSVELRNRLGAATGLPLPATLVFDHPTPSSLADHLLALARGAEPGAGPRAGTTAAPVAGDEIAIVAASCRLPGGIGSPEQLWELLARGGDVMSGLPADRGWNAGVYDPDPDRPGTSYTRTGGFLHDSGDFDAEFFGMSPREALATDPQQRLLLELTWEAMERAGLPPESLRGSRTGVYVGVTDQYYGDPNRNDPERDEGYLVTGDVASVASGRIAYVFGLEGPAVTLDTACSSSLAALHLAANALRSGECSLAVAAGAMVMATPSQFIAFSRQRGLAEDGHCKPFSARADGFALAEGAAVVLVERLSDARRLGHPVLAVVRGSAMNSDGASNGLTAPNGRAQERVIRDALAAAGLEPSEVDAVEAHGTGTTLGDPIEANALLATYGEGERAEPLWLGSVKANVGHTQTVSGLVGVLKMIEAMRHGVLPRSPYAEDPTPHVDWSGGTVALLAEERPWPERGRARRSGVSAFGISGTNVHVILEQPPAGPEPDAAREAVPGTVPLVLSGRTDSALRAQAASLLAVVEEAAHPLDDLAFSLATSRSAFEHRAVVLAEDHGSAVRGLAALAGGTTAPGVFTGFAATGPVAWLFSGQGAQHAGMGERLYEAYEVFADAVDAACARFDALLGADGGFADRPLREVMFAGEGTADAALLDHTAYTQPALFTFEVALYRLLESWGLAPGFLVGHSIGELAAAHVAGVFSLDDACTLVAARGRLMQSLPEGGAMVAIEAAAAEVEPLLPGSVSLAAVNGPASVVVSGDEDAVTALAGRFAADGRRTKRLRTSHAFHSPRMDAMLAEFGRVAAGLSYGEPRLPVVSTVTGELADPALLRTPGYWVGQVRATVRFADAVGHLAGLGVTRFLEVGPAGVLTALAAETVDRESAVLVAASRADRDEVAAVLGAVATLHVAGSSPDWRRWFAERPVHRVPLPTYAFQRRRYWLRPSRRRQEAMAESWQYGIEWRPVPDAGSAVLDGTWLVPMPSGGNALAHRLLAGLRAAGAAVVPLRADQLGEVAAVVAQQRFAGVLSLLALDGRDDPRCAPLSRGLADTVTLLGALGESAPPVWCVTASAVATAEGEPVGDAAQGAVWGLGAVLGLERPGQWGGLIDVPSDVDDAGIGRLVAVLAGGHGEDQVAVRASGTSARRLVRAPLGPETTGGWRPRGAVLVTGGLGALGARVARWLAEEGAEHLVLVSRRGEEAPGAAELAAELTGHGAGVTILGCDVGDQEAFSALLTSLPERLPDGVGVTAVVHTAGVAQEPRPLEQLSLTEFAEIARAKLGGARVLDAFFADEPLDAFVLFSSVSAVWGNHGSAAYAGANGFLDALAQQRRARGLAATSIAWGAWGGGGMVDGETAELHRRRGVPVMAPETAVGVLGSAVRGDRAQVVCADVDWATFVPAYTMARPRPLLNELPEASAAPAQPAAAPAEAGGPPAFVAKLLDALAEDRLPAALDLVRTATARVLGHDDIRAAKPFKELGVDSLTGVELRDELSSATGLSLPATIVFDQPTPRALAEHLCERVLTEYASPAPLDEQLEQLERALDRTPPPEEVRARLRELAQRWGVDSRSGVPADIDGATDDEIFDLIEQELGAD</sequence>
<dbReference type="Proteomes" id="UP000649955">
    <property type="component" value="Unassembled WGS sequence"/>
</dbReference>
<dbReference type="InterPro" id="IPR014030">
    <property type="entry name" value="Ketoacyl_synth_N"/>
</dbReference>
<dbReference type="InterPro" id="IPR006162">
    <property type="entry name" value="Ppantetheine_attach_site"/>
</dbReference>
<dbReference type="InterPro" id="IPR018201">
    <property type="entry name" value="Ketoacyl_synth_AS"/>
</dbReference>
<dbReference type="SMART" id="SM01294">
    <property type="entry name" value="PKS_PP_betabranch"/>
    <property type="match status" value="2"/>
</dbReference>
<comment type="caution">
    <text evidence="8">The sequence shown here is derived from an EMBL/GenBank/DDBJ whole genome shotgun (WGS) entry which is preliminary data.</text>
</comment>
<dbReference type="Pfam" id="PF16197">
    <property type="entry name" value="KAsynt_C_assoc"/>
    <property type="match status" value="3"/>
</dbReference>
<keyword evidence="2" id="KW-0597">Phosphoprotein</keyword>
<evidence type="ECO:0000313" key="8">
    <source>
        <dbReference type="EMBL" id="GHG20848.1"/>
    </source>
</evidence>
<dbReference type="InterPro" id="IPR020841">
    <property type="entry name" value="PKS_Beta-ketoAc_synthase_dom"/>
</dbReference>
<dbReference type="PROSITE" id="PS00012">
    <property type="entry name" value="PHOSPHOPANTETHEINE"/>
    <property type="match status" value="3"/>
</dbReference>
<dbReference type="SUPFAM" id="SSF52151">
    <property type="entry name" value="FabD/lysophospholipase-like"/>
    <property type="match status" value="3"/>
</dbReference>
<dbReference type="InterPro" id="IPR041618">
    <property type="entry name" value="PKS_DE"/>
</dbReference>
<dbReference type="Pfam" id="PF02801">
    <property type="entry name" value="Ketoacyl-synt_C"/>
    <property type="match status" value="3"/>
</dbReference>
<dbReference type="InterPro" id="IPR001227">
    <property type="entry name" value="Ac_transferase_dom_sf"/>
</dbReference>
<dbReference type="Gene3D" id="3.40.50.720">
    <property type="entry name" value="NAD(P)-binding Rossmann-like Domain"/>
    <property type="match status" value="2"/>
</dbReference>
<dbReference type="Pfam" id="PF00550">
    <property type="entry name" value="PP-binding"/>
    <property type="match status" value="3"/>
</dbReference>
<dbReference type="PROSITE" id="PS00606">
    <property type="entry name" value="KS3_1"/>
    <property type="match status" value="2"/>
</dbReference>
<feature type="region of interest" description="Disordered" evidence="5">
    <location>
        <begin position="970"/>
        <end position="991"/>
    </location>
</feature>
<name>A0ABQ3KFT0_9PSEU</name>
<feature type="domain" description="Ketosynthase family 3 (KS3)" evidence="7">
    <location>
        <begin position="991"/>
        <end position="1416"/>
    </location>
</feature>
<evidence type="ECO:0000256" key="3">
    <source>
        <dbReference type="ARBA" id="ARBA00022679"/>
    </source>
</evidence>
<organism evidence="8 9">
    <name type="scientific">Amycolatopsis bullii</name>
    <dbReference type="NCBI Taxonomy" id="941987"/>
    <lineage>
        <taxon>Bacteria</taxon>
        <taxon>Bacillati</taxon>
        <taxon>Actinomycetota</taxon>
        <taxon>Actinomycetes</taxon>
        <taxon>Pseudonocardiales</taxon>
        <taxon>Pseudonocardiaceae</taxon>
        <taxon>Amycolatopsis</taxon>
    </lineage>
</organism>
<dbReference type="InterPro" id="IPR032821">
    <property type="entry name" value="PKS_assoc"/>
</dbReference>
<dbReference type="Pfam" id="PF00698">
    <property type="entry name" value="Acyl_transf_1"/>
    <property type="match status" value="3"/>
</dbReference>
<dbReference type="InterPro" id="IPR014031">
    <property type="entry name" value="Ketoacyl_synth_C"/>
</dbReference>
<protein>
    <submittedName>
        <fullName evidence="8">Uncharacterized protein</fullName>
    </submittedName>
</protein>
<dbReference type="NCBIfam" id="NF045894">
    <property type="entry name" value="PKS_plus_SDR"/>
    <property type="match status" value="1"/>
</dbReference>
<dbReference type="Gene3D" id="3.40.47.10">
    <property type="match status" value="3"/>
</dbReference>
<dbReference type="Gene3D" id="1.10.1200.10">
    <property type="entry name" value="ACP-like"/>
    <property type="match status" value="3"/>
</dbReference>
<dbReference type="InterPro" id="IPR016036">
    <property type="entry name" value="Malonyl_transacylase_ACP-bd"/>
</dbReference>
<accession>A0ABQ3KFT0</accession>
<dbReference type="SUPFAM" id="SSF47336">
    <property type="entry name" value="ACP-like"/>
    <property type="match status" value="3"/>
</dbReference>
<dbReference type="InterPro" id="IPR014043">
    <property type="entry name" value="Acyl_transferase_dom"/>
</dbReference>
<dbReference type="InterPro" id="IPR009081">
    <property type="entry name" value="PP-bd_ACP"/>
</dbReference>
<keyword evidence="3" id="KW-0808">Transferase</keyword>
<dbReference type="RefSeq" id="WP_191312986.1">
    <property type="nucleotide sequence ID" value="NZ_BNAW01000019.1"/>
</dbReference>
<dbReference type="InterPro" id="IPR013968">
    <property type="entry name" value="PKS_KR"/>
</dbReference>
<dbReference type="Pfam" id="PF00109">
    <property type="entry name" value="ketoacyl-synt"/>
    <property type="match status" value="3"/>
</dbReference>
<dbReference type="InterPro" id="IPR036291">
    <property type="entry name" value="NAD(P)-bd_dom_sf"/>
</dbReference>
<evidence type="ECO:0000259" key="6">
    <source>
        <dbReference type="PROSITE" id="PS50075"/>
    </source>
</evidence>
<dbReference type="InterPro" id="IPR057326">
    <property type="entry name" value="KR_dom"/>
</dbReference>
<dbReference type="CDD" id="cd08952">
    <property type="entry name" value="KR_1_SDR_x"/>
    <property type="match status" value="2"/>
</dbReference>
<evidence type="ECO:0000256" key="1">
    <source>
        <dbReference type="ARBA" id="ARBA00022450"/>
    </source>
</evidence>
<dbReference type="SUPFAM" id="SSF51735">
    <property type="entry name" value="NAD(P)-binding Rossmann-fold domains"/>
    <property type="match status" value="4"/>
</dbReference>
<dbReference type="SMART" id="SM00827">
    <property type="entry name" value="PKS_AT"/>
    <property type="match status" value="3"/>
</dbReference>
<feature type="domain" description="Ketosynthase family 3 (KS3)" evidence="7">
    <location>
        <begin position="16"/>
        <end position="435"/>
    </location>
</feature>
<dbReference type="CDD" id="cd00833">
    <property type="entry name" value="PKS"/>
    <property type="match status" value="3"/>
</dbReference>
<dbReference type="SMART" id="SM00825">
    <property type="entry name" value="PKS_KS"/>
    <property type="match status" value="3"/>
</dbReference>
<dbReference type="InterPro" id="IPR050091">
    <property type="entry name" value="PKS_NRPS_Biosynth_Enz"/>
</dbReference>
<dbReference type="PROSITE" id="PS50075">
    <property type="entry name" value="CARRIER"/>
    <property type="match status" value="3"/>
</dbReference>
<evidence type="ECO:0000256" key="4">
    <source>
        <dbReference type="ARBA" id="ARBA00023315"/>
    </source>
</evidence>
<dbReference type="EMBL" id="BNAW01000019">
    <property type="protein sequence ID" value="GHG20848.1"/>
    <property type="molecule type" value="Genomic_DNA"/>
</dbReference>
<keyword evidence="4" id="KW-0012">Acyltransferase</keyword>
<feature type="domain" description="Carrier" evidence="6">
    <location>
        <begin position="2422"/>
        <end position="2497"/>
    </location>
</feature>
<evidence type="ECO:0000259" key="7">
    <source>
        <dbReference type="PROSITE" id="PS52004"/>
    </source>
</evidence>
<dbReference type="InterPro" id="IPR016039">
    <property type="entry name" value="Thiolase-like"/>
</dbReference>
<feature type="domain" description="Carrier" evidence="6">
    <location>
        <begin position="895"/>
        <end position="970"/>
    </location>
</feature>
<dbReference type="Gene3D" id="3.40.366.10">
    <property type="entry name" value="Malonyl-Coenzyme A Acyl Carrier Protein, domain 2"/>
    <property type="match status" value="3"/>
</dbReference>
<dbReference type="InterPro" id="IPR020806">
    <property type="entry name" value="PKS_PP-bd"/>
</dbReference>
<evidence type="ECO:0000256" key="2">
    <source>
        <dbReference type="ARBA" id="ARBA00022553"/>
    </source>
</evidence>
<reference evidence="9" key="1">
    <citation type="journal article" date="2019" name="Int. J. Syst. Evol. Microbiol.">
        <title>The Global Catalogue of Microorganisms (GCM) 10K type strain sequencing project: providing services to taxonomists for standard genome sequencing and annotation.</title>
        <authorList>
            <consortium name="The Broad Institute Genomics Platform"/>
            <consortium name="The Broad Institute Genome Sequencing Center for Infectious Disease"/>
            <person name="Wu L."/>
            <person name="Ma J."/>
        </authorList>
    </citation>
    <scope>NUCLEOTIDE SEQUENCE [LARGE SCALE GENOMIC DNA]</scope>
    <source>
        <strain evidence="9">CGMCC 4.7680</strain>
    </source>
</reference>
<feature type="domain" description="Ketosynthase family 3 (KS3)" evidence="7">
    <location>
        <begin position="2517"/>
        <end position="2941"/>
    </location>
</feature>
<dbReference type="SMART" id="SM00822">
    <property type="entry name" value="PKS_KR"/>
    <property type="match status" value="2"/>
</dbReference>
<evidence type="ECO:0000256" key="5">
    <source>
        <dbReference type="SAM" id="MobiDB-lite"/>
    </source>
</evidence>
<keyword evidence="1" id="KW-0596">Phosphopantetheine</keyword>
<dbReference type="PANTHER" id="PTHR43775:SF51">
    <property type="entry name" value="INACTIVE PHENOLPHTHIOCEROL SYNTHESIS POLYKETIDE SYNTHASE TYPE I PKS1-RELATED"/>
    <property type="match status" value="1"/>
</dbReference>
<dbReference type="PANTHER" id="PTHR43775">
    <property type="entry name" value="FATTY ACID SYNTHASE"/>
    <property type="match status" value="1"/>
</dbReference>